<accession>A0A4R0YY28</accession>
<organism evidence="1 2">
    <name type="scientific">Dyella soli</name>
    <dbReference type="NCBI Taxonomy" id="522319"/>
    <lineage>
        <taxon>Bacteria</taxon>
        <taxon>Pseudomonadati</taxon>
        <taxon>Pseudomonadota</taxon>
        <taxon>Gammaproteobacteria</taxon>
        <taxon>Lysobacterales</taxon>
        <taxon>Rhodanobacteraceae</taxon>
        <taxon>Dyella</taxon>
    </lineage>
</organism>
<dbReference type="Proteomes" id="UP000291822">
    <property type="component" value="Unassembled WGS sequence"/>
</dbReference>
<dbReference type="RefSeq" id="WP_131408466.1">
    <property type="nucleotide sequence ID" value="NZ_SJTG01000002.1"/>
</dbReference>
<protein>
    <submittedName>
        <fullName evidence="1">Uncharacterized protein</fullName>
    </submittedName>
</protein>
<evidence type="ECO:0000313" key="1">
    <source>
        <dbReference type="EMBL" id="TCI10444.1"/>
    </source>
</evidence>
<dbReference type="EMBL" id="SJTG01000002">
    <property type="protein sequence ID" value="TCI10444.1"/>
    <property type="molecule type" value="Genomic_DNA"/>
</dbReference>
<dbReference type="AlphaFoldDB" id="A0A4R0YY28"/>
<sequence>MEQTIPALGAHTMLTHPEGLGVTPAVTTPINTQATGSSFIVLNGGYVKNGFAPTDTYGNHWKRVGSDPVFNGYDGAFDVKAYVAQSGKGGGGHTVRIDKSGYPQGEITVPFIEVTHAGVLKDVAQNYPAPAVVMTSDSVTTTGPATLVAVWWGDAGVQRMTARPDNGFTIVDSFLQLPDSSGVQCAVAYRQVTEAGTYRVSWVGSPMQGAILWLFAFQSR</sequence>
<gene>
    <name evidence="1" type="ORF">EZM97_16320</name>
</gene>
<keyword evidence="2" id="KW-1185">Reference proteome</keyword>
<proteinExistence type="predicted"/>
<evidence type="ECO:0000313" key="2">
    <source>
        <dbReference type="Proteomes" id="UP000291822"/>
    </source>
</evidence>
<comment type="caution">
    <text evidence="1">The sequence shown here is derived from an EMBL/GenBank/DDBJ whole genome shotgun (WGS) entry which is preliminary data.</text>
</comment>
<name>A0A4R0YY28_9GAMM</name>
<reference evidence="1 2" key="1">
    <citation type="submission" date="2019-02" db="EMBL/GenBank/DDBJ databases">
        <title>Dyella amyloliquefaciens sp. nov., isolated from forest soil.</title>
        <authorList>
            <person name="Gao Z.-H."/>
            <person name="Qiu L.-H."/>
        </authorList>
    </citation>
    <scope>NUCLEOTIDE SEQUENCE [LARGE SCALE GENOMIC DNA]</scope>
    <source>
        <strain evidence="1 2">KACC 12747</strain>
    </source>
</reference>